<keyword evidence="6" id="KW-1185">Reference proteome</keyword>
<evidence type="ECO:0000256" key="3">
    <source>
        <dbReference type="ARBA" id="ARBA00023121"/>
    </source>
</evidence>
<accession>A0A7W9FYI5</accession>
<keyword evidence="2" id="KW-0333">Golgi apparatus</keyword>
<evidence type="ECO:0008006" key="7">
    <source>
        <dbReference type="Google" id="ProtNLM"/>
    </source>
</evidence>
<proteinExistence type="predicted"/>
<reference evidence="5 6" key="1">
    <citation type="submission" date="2020-08" db="EMBL/GenBank/DDBJ databases">
        <title>Sequencing the genomes of 1000 actinobacteria strains.</title>
        <authorList>
            <person name="Klenk H.-P."/>
        </authorList>
    </citation>
    <scope>NUCLEOTIDE SEQUENCE [LARGE SCALE GENOMIC DNA]</scope>
    <source>
        <strain evidence="5 6">DSM 45507</strain>
    </source>
</reference>
<dbReference type="InterPro" id="IPR008628">
    <property type="entry name" value="GPP34-like"/>
</dbReference>
<dbReference type="GO" id="GO:0070273">
    <property type="term" value="F:phosphatidylinositol-4-phosphate binding"/>
    <property type="evidence" value="ECO:0007669"/>
    <property type="project" value="InterPro"/>
</dbReference>
<evidence type="ECO:0000313" key="6">
    <source>
        <dbReference type="Proteomes" id="UP000579153"/>
    </source>
</evidence>
<keyword evidence="4" id="KW-0472">Membrane</keyword>
<protein>
    <recommendedName>
        <fullName evidence="7">GPP34 family phosphoprotein</fullName>
    </recommendedName>
</protein>
<name>A0A7W9FYI5_9ACTN</name>
<dbReference type="InterPro" id="IPR038261">
    <property type="entry name" value="GPP34-like_sf"/>
</dbReference>
<keyword evidence="3" id="KW-0446">Lipid-binding</keyword>
<sequence length="216" mass="23924">MQPRTTTQQGESPPRSVFLLAFDLRKERPTDRRRLGCLLRAAALAELMTSGSLADESGKARAVTAPAAPGRLQAAVWEQIAGSPPRSWGSWIRKDHAQAYRLVRDELEAARLVRVERRRVLLFPVERVTPRKPYLSRRLAEHVARAVHGGRPLSRLSPDIRLLAALAAAAHLKTVLPGREWRRRQHRVEQLSAPIEPITTALRKTLQADASAGGGG</sequence>
<dbReference type="Gene3D" id="1.10.3630.10">
    <property type="entry name" value="yeast vps74-n-term truncation variant domain like"/>
    <property type="match status" value="1"/>
</dbReference>
<evidence type="ECO:0000256" key="4">
    <source>
        <dbReference type="ARBA" id="ARBA00023136"/>
    </source>
</evidence>
<comment type="caution">
    <text evidence="5">The sequence shown here is derived from an EMBL/GenBank/DDBJ whole genome shotgun (WGS) entry which is preliminary data.</text>
</comment>
<gene>
    <name evidence="5" type="ORF">HD596_000643</name>
</gene>
<dbReference type="GO" id="GO:0005737">
    <property type="term" value="C:cytoplasm"/>
    <property type="evidence" value="ECO:0007669"/>
    <property type="project" value="UniProtKB-ARBA"/>
</dbReference>
<evidence type="ECO:0000313" key="5">
    <source>
        <dbReference type="EMBL" id="MBB5773887.1"/>
    </source>
</evidence>
<comment type="subcellular location">
    <subcellularLocation>
        <location evidence="1">Golgi apparatus membrane</location>
        <topology evidence="1">Peripheral membrane protein</topology>
        <orientation evidence="1">Cytoplasmic side</orientation>
    </subcellularLocation>
</comment>
<dbReference type="RefSeq" id="WP_185067790.1">
    <property type="nucleotide sequence ID" value="NZ_JACHMB010000001.1"/>
</dbReference>
<evidence type="ECO:0000256" key="2">
    <source>
        <dbReference type="ARBA" id="ARBA00023034"/>
    </source>
</evidence>
<dbReference type="Pfam" id="PF05719">
    <property type="entry name" value="GPP34"/>
    <property type="match status" value="1"/>
</dbReference>
<dbReference type="GO" id="GO:0012505">
    <property type="term" value="C:endomembrane system"/>
    <property type="evidence" value="ECO:0007669"/>
    <property type="project" value="UniProtKB-ARBA"/>
</dbReference>
<organism evidence="5 6">
    <name type="scientific">Nonomuraea jabiensis</name>
    <dbReference type="NCBI Taxonomy" id="882448"/>
    <lineage>
        <taxon>Bacteria</taxon>
        <taxon>Bacillati</taxon>
        <taxon>Actinomycetota</taxon>
        <taxon>Actinomycetes</taxon>
        <taxon>Streptosporangiales</taxon>
        <taxon>Streptosporangiaceae</taxon>
        <taxon>Nonomuraea</taxon>
    </lineage>
</organism>
<dbReference type="Proteomes" id="UP000579153">
    <property type="component" value="Unassembled WGS sequence"/>
</dbReference>
<dbReference type="AlphaFoldDB" id="A0A7W9FYI5"/>
<dbReference type="EMBL" id="JACHMB010000001">
    <property type="protein sequence ID" value="MBB5773887.1"/>
    <property type="molecule type" value="Genomic_DNA"/>
</dbReference>
<evidence type="ECO:0000256" key="1">
    <source>
        <dbReference type="ARBA" id="ARBA00004255"/>
    </source>
</evidence>